<keyword evidence="1" id="KW-0812">Transmembrane</keyword>
<keyword evidence="1" id="KW-0472">Membrane</keyword>
<proteinExistence type="predicted"/>
<organism evidence="2 3">
    <name type="scientific">Daphnia magna</name>
    <dbReference type="NCBI Taxonomy" id="35525"/>
    <lineage>
        <taxon>Eukaryota</taxon>
        <taxon>Metazoa</taxon>
        <taxon>Ecdysozoa</taxon>
        <taxon>Arthropoda</taxon>
        <taxon>Crustacea</taxon>
        <taxon>Branchiopoda</taxon>
        <taxon>Diplostraca</taxon>
        <taxon>Cladocera</taxon>
        <taxon>Anomopoda</taxon>
        <taxon>Daphniidae</taxon>
        <taxon>Daphnia</taxon>
    </lineage>
</organism>
<accession>A0ABR0AVQ1</accession>
<name>A0ABR0AVQ1_9CRUS</name>
<dbReference type="Proteomes" id="UP001234178">
    <property type="component" value="Unassembled WGS sequence"/>
</dbReference>
<dbReference type="EMBL" id="JAOYFB010000039">
    <property type="protein sequence ID" value="KAK4029201.1"/>
    <property type="molecule type" value="Genomic_DNA"/>
</dbReference>
<protein>
    <submittedName>
        <fullName evidence="2">Uncharacterized protein</fullName>
    </submittedName>
</protein>
<sequence length="99" mass="11581">MEHWTISLIMVYTLATFATTSGVYSQQSMLMEVDNAGHHHFDIEPSTDGTHLRNQYTNIHLLVAEIRHSKKESKRCDVTRMWNIAHDFEMDIRDKNVYA</sequence>
<keyword evidence="3" id="KW-1185">Reference proteome</keyword>
<evidence type="ECO:0000313" key="2">
    <source>
        <dbReference type="EMBL" id="KAK4029201.1"/>
    </source>
</evidence>
<reference evidence="2 3" key="1">
    <citation type="journal article" date="2023" name="Nucleic Acids Res.">
        <title>The hologenome of Daphnia magna reveals possible DNA methylation and microbiome-mediated evolution of the host genome.</title>
        <authorList>
            <person name="Chaturvedi A."/>
            <person name="Li X."/>
            <person name="Dhandapani V."/>
            <person name="Marshall H."/>
            <person name="Kissane S."/>
            <person name="Cuenca-Cambronero M."/>
            <person name="Asole G."/>
            <person name="Calvet F."/>
            <person name="Ruiz-Romero M."/>
            <person name="Marangio P."/>
            <person name="Guigo R."/>
            <person name="Rago D."/>
            <person name="Mirbahai L."/>
            <person name="Eastwood N."/>
            <person name="Colbourne J.K."/>
            <person name="Zhou J."/>
            <person name="Mallon E."/>
            <person name="Orsini L."/>
        </authorList>
    </citation>
    <scope>NUCLEOTIDE SEQUENCE [LARGE SCALE GENOMIC DNA]</scope>
    <source>
        <strain evidence="2">LRV0_1</strain>
    </source>
</reference>
<evidence type="ECO:0000256" key="1">
    <source>
        <dbReference type="SAM" id="Phobius"/>
    </source>
</evidence>
<gene>
    <name evidence="2" type="ORF">OUZ56_022206</name>
</gene>
<feature type="transmembrane region" description="Helical" evidence="1">
    <location>
        <begin position="6"/>
        <end position="24"/>
    </location>
</feature>
<comment type="caution">
    <text evidence="2">The sequence shown here is derived from an EMBL/GenBank/DDBJ whole genome shotgun (WGS) entry which is preliminary data.</text>
</comment>
<evidence type="ECO:0000313" key="3">
    <source>
        <dbReference type="Proteomes" id="UP001234178"/>
    </source>
</evidence>
<keyword evidence="1" id="KW-1133">Transmembrane helix</keyword>